<dbReference type="Proteomes" id="UP000199021">
    <property type="component" value="Unassembled WGS sequence"/>
</dbReference>
<dbReference type="Pfam" id="PF02494">
    <property type="entry name" value="HYR"/>
    <property type="match status" value="1"/>
</dbReference>
<evidence type="ECO:0000256" key="1">
    <source>
        <dbReference type="ARBA" id="ARBA00004613"/>
    </source>
</evidence>
<proteinExistence type="predicted"/>
<sequence>MKHLIIFAFLLLGIHAVSAKDISTVVLPTYGSEYGDEKPESAVSVIMGLSVEDDGCDGVYDSSLDQLGVGFVFYLLDNATGNIIATTQSDASGRFEFTNLMAGDYTVRAEQAFGWFSTPISVTVGASGVQSITYFNCRLEFPTVATCVYGDTTAGPANTHNEKGFAIASSGGLFSTPYTHMFSSVNTNAGVVSDEDIVGKRWDNATNNIDPIATLNDFVDSDPGEHRIENLQVVKTDMPCHGGAFAGVGTVNNGVNKDVFYTEYNTNGLMTFYTDVTSTAAPDQEVVHELIKADNDELIWVGTQRAASTFPNFNELMLSRLNSCTTPVTNVVFGFRDNTGQVPVTGRSVFSLETPLPGYPDAKYAVTGSMGNKVYLFLLAADFTQRLTKAYDIDGDGSTEEEGIRIRRIGDELVILGNSLQRGPLGFLQEQKLFMLKLGFSGQPGLPVVLTNKLYDLPGGSEEIVDAEVDFNGDLILTGTSALLNVGVVNVGAPENQKTFLMGLDPFGNQLWLNQVLLSEGSEPTDLLLGGIFNGGIQVTGSCWTNELINNGGIIVNTRKFDEMLIRADLSGALAFNSGCANSLVASVTEPSSVVSDFIADADTPMFTIIDGGISTDEYFTKAENCRERDVDDFSCAEDLRLSFANQETDSLCCFQSAYFNDSPVPVYELCLKVSGSVMFTDVFVEPTFSTSVNAAANEIKIRSATGPALPPGEILEAINFCVLGAGGSFGINYFWKDINGDVICEEGEELESCPEGCEADFSWTLECGDLQLDGIANGSGLFTYEWDINCDDPAMPELTGQSVSWTLTTGTYDICLKVTNEATGCTATAEQQVTFENEPPVLTCPDTTVILIADAGECYATHDAIFSVMDDCNPNPTVFSFTCNSGNRVAGNAAQVLSTHQIPVGTDCVIVNARDGFANGNSRCRYEVLVLDQEAPACPFPPTFTAQTSRCGDGVEASWPENFFDDNCTGEITYSYDPTGPGNGDFFPLGTTAITAFGTDTSGNRGECLVNVVVERGCGTPGQAELKCREGGYVLEVPYSNDSGSSNADCSFQATINHPAFPGSYPGNGSAIPGMVVFFLTTDELILDPFVTFNMTTVCQCDDGAFSRCSYGLNAEVECCLELHIPDTVICETQTFLEVPIIDLTGLTGITQVRYYVADAGAGSFGTPLQITNGYQPLDLAPTYHTGNIVVYAEVDFAGSACTTVTTNVANIQRCSPVTGSVPAQEYCFDGTPIQPDTLRLTLSGGDPTLCGDSIQWYDPEGVLIPGATGLTYLPGILSLPTGTMDCDQRFVYTAQITSVCGTTTATAEIRLFNENDPVGELTLDPLDDNPLCPGEDAILHYAPACTGDDMMWTWWESTDGVNYVQIVEAGSQNPVYYTNRLYEDTWFQVRKQSGVCAEDLITLFLDIREELTLIGFDAAFDDVCLPSSVTLSAQVNFPADCPQQVLSWYRNGVLLATTNTLSYLYVPAAGEEVAGNYEVLVGSPCCDQEVRSSVISLTGPPTVAIAGPCFICNSNPAELAAVIEGATIADVSLQWYADGMMLQGETGATLEIFDHTGDVYTLEMTDANGCVSQASFTPYERCFIVGVDDLPLIEARVFPNPASDRLFLEMMQPVSFRELTLYDALGRPVRQVSVELPQERIEVSLQGLAAGVYFLQGFTEQGVLRKEVVVE</sequence>
<keyword evidence="3 5" id="KW-0732">Signal</keyword>
<dbReference type="EMBL" id="FOFB01000012">
    <property type="protein sequence ID" value="SEQ59227.1"/>
    <property type="molecule type" value="Genomic_DNA"/>
</dbReference>
<evidence type="ECO:0000256" key="3">
    <source>
        <dbReference type="ARBA" id="ARBA00022729"/>
    </source>
</evidence>
<evidence type="ECO:0000256" key="2">
    <source>
        <dbReference type="ARBA" id="ARBA00022525"/>
    </source>
</evidence>
<organism evidence="7 8">
    <name type="scientific">Neolewinella agarilytica</name>
    <dbReference type="NCBI Taxonomy" id="478744"/>
    <lineage>
        <taxon>Bacteria</taxon>
        <taxon>Pseudomonadati</taxon>
        <taxon>Bacteroidota</taxon>
        <taxon>Saprospiria</taxon>
        <taxon>Saprospirales</taxon>
        <taxon>Lewinellaceae</taxon>
        <taxon>Neolewinella</taxon>
    </lineage>
</organism>
<keyword evidence="2" id="KW-0964">Secreted</keyword>
<evidence type="ECO:0000256" key="5">
    <source>
        <dbReference type="SAM" id="SignalP"/>
    </source>
</evidence>
<dbReference type="PROSITE" id="PS50825">
    <property type="entry name" value="HYR"/>
    <property type="match status" value="1"/>
</dbReference>
<keyword evidence="8" id="KW-1185">Reference proteome</keyword>
<evidence type="ECO:0000313" key="7">
    <source>
        <dbReference type="EMBL" id="SEQ59227.1"/>
    </source>
</evidence>
<accession>A0A1H9HAG0</accession>
<gene>
    <name evidence="7" type="ORF">SAMN05444359_11278</name>
</gene>
<dbReference type="OrthoDB" id="966171at2"/>
<keyword evidence="4" id="KW-0677">Repeat</keyword>
<evidence type="ECO:0000259" key="6">
    <source>
        <dbReference type="PROSITE" id="PS50825"/>
    </source>
</evidence>
<feature type="signal peptide" evidence="5">
    <location>
        <begin position="1"/>
        <end position="19"/>
    </location>
</feature>
<dbReference type="RefSeq" id="WP_090168817.1">
    <property type="nucleotide sequence ID" value="NZ_FOFB01000012.1"/>
</dbReference>
<dbReference type="InterPro" id="IPR013783">
    <property type="entry name" value="Ig-like_fold"/>
</dbReference>
<feature type="chain" id="PRO_5011446225" evidence="5">
    <location>
        <begin position="20"/>
        <end position="1673"/>
    </location>
</feature>
<evidence type="ECO:0000256" key="4">
    <source>
        <dbReference type="ARBA" id="ARBA00022737"/>
    </source>
</evidence>
<protein>
    <submittedName>
        <fullName evidence="7">Por secretion system C-terminal sorting domain-containing protein</fullName>
    </submittedName>
</protein>
<dbReference type="InParanoid" id="A0A1H9HAG0"/>
<dbReference type="Pfam" id="PF18962">
    <property type="entry name" value="Por_Secre_tail"/>
    <property type="match status" value="1"/>
</dbReference>
<dbReference type="InterPro" id="IPR035986">
    <property type="entry name" value="PKD_dom_sf"/>
</dbReference>
<dbReference type="NCBIfam" id="TIGR04183">
    <property type="entry name" value="Por_Secre_tail"/>
    <property type="match status" value="1"/>
</dbReference>
<dbReference type="Pfam" id="PF17210">
    <property type="entry name" value="SdrD_B"/>
    <property type="match status" value="1"/>
</dbReference>
<dbReference type="SUPFAM" id="SSF117074">
    <property type="entry name" value="Hypothetical protein PA1324"/>
    <property type="match status" value="1"/>
</dbReference>
<dbReference type="STRING" id="478744.SAMN05444359_11278"/>
<name>A0A1H9HAG0_9BACT</name>
<dbReference type="InterPro" id="IPR003410">
    <property type="entry name" value="HYR_dom"/>
</dbReference>
<dbReference type="Gene3D" id="2.60.40.10">
    <property type="entry name" value="Immunoglobulins"/>
    <property type="match status" value="2"/>
</dbReference>
<comment type="subcellular location">
    <subcellularLocation>
        <location evidence="1">Secreted</location>
    </subcellularLocation>
</comment>
<dbReference type="InterPro" id="IPR026444">
    <property type="entry name" value="Secre_tail"/>
</dbReference>
<dbReference type="InterPro" id="IPR033764">
    <property type="entry name" value="Sdr_B"/>
</dbReference>
<dbReference type="SUPFAM" id="SSF49299">
    <property type="entry name" value="PKD domain"/>
    <property type="match status" value="1"/>
</dbReference>
<evidence type="ECO:0000313" key="8">
    <source>
        <dbReference type="Proteomes" id="UP000199021"/>
    </source>
</evidence>
<dbReference type="GO" id="GO:0005576">
    <property type="term" value="C:extracellular region"/>
    <property type="evidence" value="ECO:0007669"/>
    <property type="project" value="UniProtKB-SubCell"/>
</dbReference>
<reference evidence="8" key="1">
    <citation type="submission" date="2016-10" db="EMBL/GenBank/DDBJ databases">
        <authorList>
            <person name="Varghese N."/>
            <person name="Submissions S."/>
        </authorList>
    </citation>
    <scope>NUCLEOTIDE SEQUENCE [LARGE SCALE GENOMIC DNA]</scope>
    <source>
        <strain evidence="8">DSM 24740</strain>
    </source>
</reference>
<feature type="domain" description="HYR" evidence="6">
    <location>
        <begin position="929"/>
        <end position="1017"/>
    </location>
</feature>